<dbReference type="InterPro" id="IPR036162">
    <property type="entry name" value="Resolvase-like_N_sf"/>
</dbReference>
<accession>A0ABQ4N0V9</accession>
<dbReference type="EMBL" id="BOVJ01000006">
    <property type="protein sequence ID" value="GIQ61636.1"/>
    <property type="molecule type" value="Genomic_DNA"/>
</dbReference>
<evidence type="ECO:0000259" key="1">
    <source>
        <dbReference type="PROSITE" id="PS51736"/>
    </source>
</evidence>
<comment type="caution">
    <text evidence="2">The sequence shown here is derived from an EMBL/GenBank/DDBJ whole genome shotgun (WGS) entry which is preliminary data.</text>
</comment>
<dbReference type="SUPFAM" id="SSF53041">
    <property type="entry name" value="Resolvase-like"/>
    <property type="match status" value="1"/>
</dbReference>
<dbReference type="Proteomes" id="UP000680304">
    <property type="component" value="Unassembled WGS sequence"/>
</dbReference>
<evidence type="ECO:0000313" key="3">
    <source>
        <dbReference type="Proteomes" id="UP000680304"/>
    </source>
</evidence>
<keyword evidence="3" id="KW-1185">Reference proteome</keyword>
<reference evidence="2 3" key="1">
    <citation type="submission" date="2021-04" db="EMBL/GenBank/DDBJ databases">
        <title>Draft genome sequence of Paenibacillus cisolokensis, LC2-13A.</title>
        <authorList>
            <person name="Uke A."/>
            <person name="Chhe C."/>
            <person name="Baramee S."/>
            <person name="Kosugi A."/>
        </authorList>
    </citation>
    <scope>NUCLEOTIDE SEQUENCE [LARGE SCALE GENOMIC DNA]</scope>
    <source>
        <strain evidence="2 3">LC2-13A</strain>
    </source>
</reference>
<protein>
    <recommendedName>
        <fullName evidence="1">Resolvase/invertase-type recombinase catalytic domain-containing protein</fullName>
    </recommendedName>
</protein>
<dbReference type="PANTHER" id="PTHR30461:SF23">
    <property type="entry name" value="DNA RECOMBINASE-RELATED"/>
    <property type="match status" value="1"/>
</dbReference>
<dbReference type="CDD" id="cd00338">
    <property type="entry name" value="Ser_Recombinase"/>
    <property type="match status" value="1"/>
</dbReference>
<name>A0ABQ4N0V9_9BACL</name>
<dbReference type="SMART" id="SM00857">
    <property type="entry name" value="Resolvase"/>
    <property type="match status" value="1"/>
</dbReference>
<dbReference type="Gene3D" id="3.40.50.1390">
    <property type="entry name" value="Resolvase, N-terminal catalytic domain"/>
    <property type="match status" value="1"/>
</dbReference>
<gene>
    <name evidence="2" type="ORF">PACILC2_02040</name>
</gene>
<organism evidence="2 3">
    <name type="scientific">Paenibacillus cisolokensis</name>
    <dbReference type="NCBI Taxonomy" id="1658519"/>
    <lineage>
        <taxon>Bacteria</taxon>
        <taxon>Bacillati</taxon>
        <taxon>Bacillota</taxon>
        <taxon>Bacilli</taxon>
        <taxon>Bacillales</taxon>
        <taxon>Paenibacillaceae</taxon>
        <taxon>Paenibacillus</taxon>
    </lineage>
</organism>
<feature type="domain" description="Resolvase/invertase-type recombinase catalytic" evidence="1">
    <location>
        <begin position="2"/>
        <end position="150"/>
    </location>
</feature>
<dbReference type="Pfam" id="PF00239">
    <property type="entry name" value="Resolvase"/>
    <property type="match status" value="1"/>
</dbReference>
<dbReference type="InterPro" id="IPR006119">
    <property type="entry name" value="Resolv_N"/>
</dbReference>
<evidence type="ECO:0000313" key="2">
    <source>
        <dbReference type="EMBL" id="GIQ61636.1"/>
    </source>
</evidence>
<dbReference type="InterPro" id="IPR050639">
    <property type="entry name" value="SSR_resolvase"/>
</dbReference>
<dbReference type="RefSeq" id="WP_213526871.1">
    <property type="nucleotide sequence ID" value="NZ_BOVJ01000006.1"/>
</dbReference>
<dbReference type="PROSITE" id="PS51736">
    <property type="entry name" value="RECOMBINASES_3"/>
    <property type="match status" value="1"/>
</dbReference>
<proteinExistence type="predicted"/>
<dbReference type="PANTHER" id="PTHR30461">
    <property type="entry name" value="DNA-INVERTASE FROM LAMBDOID PROPHAGE"/>
    <property type="match status" value="1"/>
</dbReference>
<sequence length="155" mass="17869">MYTAIYSRVSTGMQASEGTSLDAQVEICIRKARDMGLSEGMIKVYREEGFTGEDIDRPAMNDLRRDVTQGIINRLIVTHPDRLTRDLTDKLILCRELERSDVEIIFVDTEYRNTPEGQLFFNLMSSIAQYELSLIKKRTVRGRLKAVEKEKKSCR</sequence>